<feature type="chain" id="PRO_5014669794" description="Neurotransmitter-gated ion-channel ligand-binding domain-containing protein" evidence="6">
    <location>
        <begin position="23"/>
        <end position="334"/>
    </location>
</feature>
<feature type="transmembrane region" description="Helical" evidence="5">
    <location>
        <begin position="277"/>
        <end position="297"/>
    </location>
</feature>
<dbReference type="PANTHER" id="PTHR18945">
    <property type="entry name" value="NEUROTRANSMITTER GATED ION CHANNEL"/>
    <property type="match status" value="1"/>
</dbReference>
<dbReference type="GO" id="GO:0016020">
    <property type="term" value="C:membrane"/>
    <property type="evidence" value="ECO:0007669"/>
    <property type="project" value="UniProtKB-SubCell"/>
</dbReference>
<dbReference type="Pfam" id="PF02931">
    <property type="entry name" value="Neur_chan_LBD"/>
    <property type="match status" value="1"/>
</dbReference>
<keyword evidence="4 5" id="KW-0472">Membrane</keyword>
<dbReference type="GO" id="GO:0004888">
    <property type="term" value="F:transmembrane signaling receptor activity"/>
    <property type="evidence" value="ECO:0007669"/>
    <property type="project" value="InterPro"/>
</dbReference>
<accession>A0A2M7G2I9</accession>
<dbReference type="SUPFAM" id="SSF63712">
    <property type="entry name" value="Nicotinic receptor ligand binding domain-like"/>
    <property type="match status" value="1"/>
</dbReference>
<dbReference type="SUPFAM" id="SSF90112">
    <property type="entry name" value="Neurotransmitter-gated ion-channel transmembrane pore"/>
    <property type="match status" value="1"/>
</dbReference>
<evidence type="ECO:0000256" key="6">
    <source>
        <dbReference type="SAM" id="SignalP"/>
    </source>
</evidence>
<keyword evidence="6" id="KW-0732">Signal</keyword>
<keyword evidence="2 5" id="KW-0812">Transmembrane</keyword>
<evidence type="ECO:0000256" key="2">
    <source>
        <dbReference type="ARBA" id="ARBA00022692"/>
    </source>
</evidence>
<feature type="transmembrane region" description="Helical" evidence="5">
    <location>
        <begin position="246"/>
        <end position="265"/>
    </location>
</feature>
<dbReference type="InterPro" id="IPR006201">
    <property type="entry name" value="Neur_channel"/>
</dbReference>
<feature type="signal peptide" evidence="6">
    <location>
        <begin position="1"/>
        <end position="22"/>
    </location>
</feature>
<sequence>MKKQSIFLSFLLLVFSVFLSHAAVARAVPNLPADLQSSPQKVHVGFYLNRVVNLDLKQNTYWMDFYIWFRWKGPIDPTETYEIMNAYEKWGSTIVAENEEVRILPDGYKYKELHMEYELHCPLNFSSYPLDEQTLTIQLEDKSHPEKVIQYIPDTIDSKVSPELFIQGWKPIRFDVIGSSHLYDTRFGQPAMKKNTYSRVSFRLFISRHPRHLHLFKLFLPVLIILVMVGVIFFIPISFFESRVEIAVTGLLSLIALQMVLNETLPPVGYLTLTDRVYYLAYFSVMCALIETVWVYFSFKRDVRQSRRIDRRSAMVMLFLMPVLLVLFFTVWRG</sequence>
<keyword evidence="3 5" id="KW-1133">Transmembrane helix</keyword>
<evidence type="ECO:0000256" key="4">
    <source>
        <dbReference type="ARBA" id="ARBA00023136"/>
    </source>
</evidence>
<protein>
    <recommendedName>
        <fullName evidence="7">Neurotransmitter-gated ion-channel ligand-binding domain-containing protein</fullName>
    </recommendedName>
</protein>
<dbReference type="InterPro" id="IPR036719">
    <property type="entry name" value="Neuro-gated_channel_TM_sf"/>
</dbReference>
<dbReference type="GO" id="GO:0005230">
    <property type="term" value="F:extracellular ligand-gated monoatomic ion channel activity"/>
    <property type="evidence" value="ECO:0007669"/>
    <property type="project" value="InterPro"/>
</dbReference>
<name>A0A2M7G2I9_9BACT</name>
<evidence type="ECO:0000259" key="7">
    <source>
        <dbReference type="Pfam" id="PF02931"/>
    </source>
</evidence>
<dbReference type="InterPro" id="IPR038050">
    <property type="entry name" value="Neuro_actylchol_rec"/>
</dbReference>
<feature type="transmembrane region" description="Helical" evidence="5">
    <location>
        <begin position="313"/>
        <end position="332"/>
    </location>
</feature>
<evidence type="ECO:0000256" key="5">
    <source>
        <dbReference type="SAM" id="Phobius"/>
    </source>
</evidence>
<feature type="domain" description="Neurotransmitter-gated ion-channel ligand-binding" evidence="7">
    <location>
        <begin position="95"/>
        <end position="210"/>
    </location>
</feature>
<comment type="subcellular location">
    <subcellularLocation>
        <location evidence="1">Membrane</location>
        <topology evidence="1">Multi-pass membrane protein</topology>
    </subcellularLocation>
</comment>
<reference evidence="8 9" key="1">
    <citation type="submission" date="2017-09" db="EMBL/GenBank/DDBJ databases">
        <title>Depth-based differentiation of microbial function through sediment-hosted aquifers and enrichment of novel symbionts in the deep terrestrial subsurface.</title>
        <authorList>
            <person name="Probst A.J."/>
            <person name="Ladd B."/>
            <person name="Jarett J.K."/>
            <person name="Geller-Mcgrath D.E."/>
            <person name="Sieber C.M."/>
            <person name="Emerson J.B."/>
            <person name="Anantharaman K."/>
            <person name="Thomas B.C."/>
            <person name="Malmstrom R."/>
            <person name="Stieglmeier M."/>
            <person name="Klingl A."/>
            <person name="Woyke T."/>
            <person name="Ryan C.M."/>
            <person name="Banfield J.F."/>
        </authorList>
    </citation>
    <scope>NUCLEOTIDE SEQUENCE [LARGE SCALE GENOMIC DNA]</scope>
    <source>
        <strain evidence="8">CG17_big_fil_post_rev_8_21_14_2_50_48_46</strain>
    </source>
</reference>
<dbReference type="Gene3D" id="2.70.170.10">
    <property type="entry name" value="Neurotransmitter-gated ion-channel ligand-binding domain"/>
    <property type="match status" value="1"/>
</dbReference>
<dbReference type="Gene3D" id="1.20.58.390">
    <property type="entry name" value="Neurotransmitter-gated ion-channel transmembrane domain"/>
    <property type="match status" value="1"/>
</dbReference>
<dbReference type="AlphaFoldDB" id="A0A2M7G2I9"/>
<comment type="caution">
    <text evidence="8">The sequence shown here is derived from an EMBL/GenBank/DDBJ whole genome shotgun (WGS) entry which is preliminary data.</text>
</comment>
<feature type="transmembrane region" description="Helical" evidence="5">
    <location>
        <begin position="218"/>
        <end position="239"/>
    </location>
</feature>
<dbReference type="InterPro" id="IPR036734">
    <property type="entry name" value="Neur_chan_lig-bd_sf"/>
</dbReference>
<dbReference type="Proteomes" id="UP000231019">
    <property type="component" value="Unassembled WGS sequence"/>
</dbReference>
<evidence type="ECO:0000313" key="8">
    <source>
        <dbReference type="EMBL" id="PIW16008.1"/>
    </source>
</evidence>
<evidence type="ECO:0000256" key="3">
    <source>
        <dbReference type="ARBA" id="ARBA00022989"/>
    </source>
</evidence>
<evidence type="ECO:0000313" key="9">
    <source>
        <dbReference type="Proteomes" id="UP000231019"/>
    </source>
</evidence>
<dbReference type="EMBL" id="PFFQ01000041">
    <property type="protein sequence ID" value="PIW16008.1"/>
    <property type="molecule type" value="Genomic_DNA"/>
</dbReference>
<dbReference type="InterPro" id="IPR006202">
    <property type="entry name" value="Neur_chan_lig-bd"/>
</dbReference>
<evidence type="ECO:0000256" key="1">
    <source>
        <dbReference type="ARBA" id="ARBA00004141"/>
    </source>
</evidence>
<proteinExistence type="predicted"/>
<organism evidence="8 9">
    <name type="scientific">bacterium (Candidatus Blackallbacteria) CG17_big_fil_post_rev_8_21_14_2_50_48_46</name>
    <dbReference type="NCBI Taxonomy" id="2014261"/>
    <lineage>
        <taxon>Bacteria</taxon>
        <taxon>Candidatus Blackallbacteria</taxon>
    </lineage>
</organism>
<gene>
    <name evidence="8" type="ORF">COW36_14945</name>
</gene>